<organism evidence="1 2">
    <name type="scientific">Saccharopolyspora erythraea</name>
    <name type="common">Streptomyces erythraeus</name>
    <dbReference type="NCBI Taxonomy" id="1836"/>
    <lineage>
        <taxon>Bacteria</taxon>
        <taxon>Bacillati</taxon>
        <taxon>Actinomycetota</taxon>
        <taxon>Actinomycetes</taxon>
        <taxon>Pseudonocardiales</taxon>
        <taxon>Pseudonocardiaceae</taxon>
        <taxon>Saccharopolyspora</taxon>
    </lineage>
</organism>
<evidence type="ECO:0000313" key="1">
    <source>
        <dbReference type="EMBL" id="GAA0538459.1"/>
    </source>
</evidence>
<name>A0ABP3NBI0_SACER</name>
<sequence length="131" mass="14584">MTREVTVFRERPGTGLCESLIAQARWWVQGRSVYLEVELPPHTYRSSGTSLFYAMLDLRQSRLEPEGLLLLTEGCRSDVWALGTPEQDFPGTRGIVLGTETTVDLLATVGERDVPRVGRVGDQLGFSTDEL</sequence>
<keyword evidence="2" id="KW-1185">Reference proteome</keyword>
<dbReference type="EMBL" id="BAAAGS010000029">
    <property type="protein sequence ID" value="GAA0538459.1"/>
    <property type="molecule type" value="Genomic_DNA"/>
</dbReference>
<comment type="caution">
    <text evidence="1">The sequence shown here is derived from an EMBL/GenBank/DDBJ whole genome shotgun (WGS) entry which is preliminary data.</text>
</comment>
<proteinExistence type="predicted"/>
<protein>
    <submittedName>
        <fullName evidence="1">Uncharacterized protein</fullName>
    </submittedName>
</protein>
<dbReference type="Proteomes" id="UP001500729">
    <property type="component" value="Unassembled WGS sequence"/>
</dbReference>
<accession>A0ABP3NBI0</accession>
<evidence type="ECO:0000313" key="2">
    <source>
        <dbReference type="Proteomes" id="UP001500729"/>
    </source>
</evidence>
<gene>
    <name evidence="1" type="ORF">GCM10009533_42060</name>
</gene>
<reference evidence="2" key="1">
    <citation type="journal article" date="2019" name="Int. J. Syst. Evol. Microbiol.">
        <title>The Global Catalogue of Microorganisms (GCM) 10K type strain sequencing project: providing services to taxonomists for standard genome sequencing and annotation.</title>
        <authorList>
            <consortium name="The Broad Institute Genomics Platform"/>
            <consortium name="The Broad Institute Genome Sequencing Center for Infectious Disease"/>
            <person name="Wu L."/>
            <person name="Ma J."/>
        </authorList>
    </citation>
    <scope>NUCLEOTIDE SEQUENCE [LARGE SCALE GENOMIC DNA]</scope>
    <source>
        <strain evidence="2">JCM 10303</strain>
    </source>
</reference>
<dbReference type="RefSeq" id="WP_009946103.1">
    <property type="nucleotide sequence ID" value="NZ_BAAAGS010000029.1"/>
</dbReference>